<keyword evidence="6 13" id="KW-1133">Transmembrane helix</keyword>
<evidence type="ECO:0000256" key="9">
    <source>
        <dbReference type="ARBA" id="ARBA00023209"/>
    </source>
</evidence>
<name>A0ABU3SHN5_9MICO</name>
<reference evidence="14 15" key="1">
    <citation type="submission" date="2023-09" db="EMBL/GenBank/DDBJ databases">
        <title>Microbacterium fusihabitans sp. nov., Microbacterium phycihabitans sp. nov., and Microbacterium cervinum sp. nov., isolated from dried seaweeds of beach.</title>
        <authorList>
            <person name="Lee S.D."/>
        </authorList>
    </citation>
    <scope>NUCLEOTIDE SEQUENCE [LARGE SCALE GENOMIC DNA]</scope>
    <source>
        <strain evidence="14 15">KSW2-29</strain>
    </source>
</reference>
<gene>
    <name evidence="14" type="primary">pgsA</name>
    <name evidence="14" type="ORF">RWH44_00450</name>
</gene>
<keyword evidence="5 13" id="KW-0812">Transmembrane</keyword>
<evidence type="ECO:0000313" key="14">
    <source>
        <dbReference type="EMBL" id="MDU0344156.1"/>
    </source>
</evidence>
<dbReference type="Pfam" id="PF01066">
    <property type="entry name" value="CDP-OH_P_transf"/>
    <property type="match status" value="1"/>
</dbReference>
<feature type="transmembrane region" description="Helical" evidence="13">
    <location>
        <begin position="78"/>
        <end position="102"/>
    </location>
</feature>
<evidence type="ECO:0000256" key="10">
    <source>
        <dbReference type="ARBA" id="ARBA00023264"/>
    </source>
</evidence>
<feature type="transmembrane region" description="Helical" evidence="13">
    <location>
        <begin position="38"/>
        <end position="57"/>
    </location>
</feature>
<dbReference type="InterPro" id="IPR048254">
    <property type="entry name" value="CDP_ALCOHOL_P_TRANSF_CS"/>
</dbReference>
<sequence length="195" mass="21136">MAVHPQLPNAITIVRILCAPVFLWLLLADEGQGGALRWTAAVLFIVAIATDGVDGYIARRYEIVSDLGKLLDPIADKALTGVAFVGLSILGELPWWVTIVVLVREIGITIYRFIVVSNHVLAAAWMGKLKTVFQAVALSIALIPFAGLSDAGAWQSTVWWVSVITMTIAVILTIASGIDYVVTEVRAARRSRGRR</sequence>
<dbReference type="InterPro" id="IPR043130">
    <property type="entry name" value="CDP-OH_PTrfase_TM_dom"/>
</dbReference>
<evidence type="ECO:0000256" key="12">
    <source>
        <dbReference type="RuleBase" id="RU003750"/>
    </source>
</evidence>
<keyword evidence="15" id="KW-1185">Reference proteome</keyword>
<dbReference type="InterPro" id="IPR004570">
    <property type="entry name" value="Phosphatidylglycerol_P_synth"/>
</dbReference>
<keyword evidence="10" id="KW-1208">Phospholipid metabolism</keyword>
<keyword evidence="4 12" id="KW-0808">Transferase</keyword>
<dbReference type="Gene3D" id="1.20.120.1760">
    <property type="match status" value="1"/>
</dbReference>
<dbReference type="GO" id="GO:0008444">
    <property type="term" value="F:CDP-diacylglycerol-glycerol-3-phosphate 3-phosphatidyltransferase activity"/>
    <property type="evidence" value="ECO:0007669"/>
    <property type="project" value="UniProtKB-EC"/>
</dbReference>
<dbReference type="NCBIfam" id="TIGR00560">
    <property type="entry name" value="pgsA"/>
    <property type="match status" value="1"/>
</dbReference>
<dbReference type="PIRSF" id="PIRSF000847">
    <property type="entry name" value="Phos_ph_gly_syn"/>
    <property type="match status" value="1"/>
</dbReference>
<dbReference type="PANTHER" id="PTHR14269">
    <property type="entry name" value="CDP-DIACYLGLYCEROL--GLYCEROL-3-PHOSPHATE 3-PHOSPHATIDYLTRANSFERASE-RELATED"/>
    <property type="match status" value="1"/>
</dbReference>
<evidence type="ECO:0000256" key="5">
    <source>
        <dbReference type="ARBA" id="ARBA00022692"/>
    </source>
</evidence>
<feature type="transmembrane region" description="Helical" evidence="13">
    <location>
        <begin position="132"/>
        <end position="153"/>
    </location>
</feature>
<feature type="transmembrane region" description="Helical" evidence="13">
    <location>
        <begin position="159"/>
        <end position="182"/>
    </location>
</feature>
<proteinExistence type="inferred from homology"/>
<evidence type="ECO:0000256" key="8">
    <source>
        <dbReference type="ARBA" id="ARBA00023136"/>
    </source>
</evidence>
<comment type="similarity">
    <text evidence="2 12">Belongs to the CDP-alcohol phosphatidyltransferase class-I family.</text>
</comment>
<dbReference type="InterPro" id="IPR000462">
    <property type="entry name" value="CDP-OH_P_trans"/>
</dbReference>
<keyword evidence="3" id="KW-0444">Lipid biosynthesis</keyword>
<dbReference type="PROSITE" id="PS00379">
    <property type="entry name" value="CDP_ALCOHOL_P_TRANSF"/>
    <property type="match status" value="1"/>
</dbReference>
<dbReference type="RefSeq" id="WP_298875166.1">
    <property type="nucleotide sequence ID" value="NZ_JAWDIT010000001.1"/>
</dbReference>
<evidence type="ECO:0000256" key="6">
    <source>
        <dbReference type="ARBA" id="ARBA00022989"/>
    </source>
</evidence>
<accession>A0ABU3SHN5</accession>
<comment type="subcellular location">
    <subcellularLocation>
        <location evidence="1">Membrane</location>
        <topology evidence="1">Multi-pass membrane protein</topology>
    </subcellularLocation>
</comment>
<protein>
    <recommendedName>
        <fullName evidence="11">CDP-diacylglycerol--glycerol-3-phosphate 3-phosphatidyltransferase</fullName>
        <ecNumber evidence="11">2.7.8.5</ecNumber>
    </recommendedName>
</protein>
<evidence type="ECO:0000256" key="1">
    <source>
        <dbReference type="ARBA" id="ARBA00004141"/>
    </source>
</evidence>
<keyword evidence="8 13" id="KW-0472">Membrane</keyword>
<evidence type="ECO:0000256" key="7">
    <source>
        <dbReference type="ARBA" id="ARBA00023098"/>
    </source>
</evidence>
<evidence type="ECO:0000256" key="2">
    <source>
        <dbReference type="ARBA" id="ARBA00010441"/>
    </source>
</evidence>
<dbReference type="Proteomes" id="UP001261125">
    <property type="component" value="Unassembled WGS sequence"/>
</dbReference>
<evidence type="ECO:0000256" key="4">
    <source>
        <dbReference type="ARBA" id="ARBA00022679"/>
    </source>
</evidence>
<dbReference type="EMBL" id="JAWDIT010000001">
    <property type="protein sequence ID" value="MDU0344156.1"/>
    <property type="molecule type" value="Genomic_DNA"/>
</dbReference>
<dbReference type="EC" id="2.7.8.5" evidence="11"/>
<evidence type="ECO:0000256" key="3">
    <source>
        <dbReference type="ARBA" id="ARBA00022516"/>
    </source>
</evidence>
<evidence type="ECO:0000256" key="11">
    <source>
        <dbReference type="NCBIfam" id="TIGR00560"/>
    </source>
</evidence>
<dbReference type="PANTHER" id="PTHR14269:SF52">
    <property type="entry name" value="PHOSPHATIDYLGLYCEROPHOSPHATE SYNTHASE-RELATED"/>
    <property type="match status" value="1"/>
</dbReference>
<organism evidence="14 15">
    <name type="scientific">Microbacterium phycohabitans</name>
    <dbReference type="NCBI Taxonomy" id="3075993"/>
    <lineage>
        <taxon>Bacteria</taxon>
        <taxon>Bacillati</taxon>
        <taxon>Actinomycetota</taxon>
        <taxon>Actinomycetes</taxon>
        <taxon>Micrococcales</taxon>
        <taxon>Microbacteriaceae</taxon>
        <taxon>Microbacterium</taxon>
    </lineage>
</organism>
<comment type="caution">
    <text evidence="14">The sequence shown here is derived from an EMBL/GenBank/DDBJ whole genome shotgun (WGS) entry which is preliminary data.</text>
</comment>
<keyword evidence="9" id="KW-0594">Phospholipid biosynthesis</keyword>
<evidence type="ECO:0000256" key="13">
    <source>
        <dbReference type="SAM" id="Phobius"/>
    </source>
</evidence>
<feature type="transmembrane region" description="Helical" evidence="13">
    <location>
        <begin position="7"/>
        <end position="26"/>
    </location>
</feature>
<dbReference type="InterPro" id="IPR050324">
    <property type="entry name" value="CDP-alcohol_PTase-I"/>
</dbReference>
<keyword evidence="7" id="KW-0443">Lipid metabolism</keyword>
<evidence type="ECO:0000313" key="15">
    <source>
        <dbReference type="Proteomes" id="UP001261125"/>
    </source>
</evidence>